<dbReference type="Proteomes" id="UP001365542">
    <property type="component" value="Unassembled WGS sequence"/>
</dbReference>
<dbReference type="AlphaFoldDB" id="A0AAV9WY48"/>
<reference evidence="1 2" key="1">
    <citation type="submission" date="2019-10" db="EMBL/GenBank/DDBJ databases">
        <authorList>
            <person name="Palmer J.M."/>
        </authorList>
    </citation>
    <scope>NUCLEOTIDE SEQUENCE [LARGE SCALE GENOMIC DNA]</scope>
    <source>
        <strain evidence="1 2">TWF694</strain>
    </source>
</reference>
<accession>A0AAV9WY48</accession>
<name>A0AAV9WY48_9PEZI</name>
<proteinExistence type="predicted"/>
<comment type="caution">
    <text evidence="1">The sequence shown here is derived from an EMBL/GenBank/DDBJ whole genome shotgun (WGS) entry which is preliminary data.</text>
</comment>
<evidence type="ECO:0000313" key="2">
    <source>
        <dbReference type="Proteomes" id="UP001365542"/>
    </source>
</evidence>
<protein>
    <submittedName>
        <fullName evidence="1">Uncharacterized protein</fullName>
    </submittedName>
</protein>
<organism evidence="1 2">
    <name type="scientific">Orbilia ellipsospora</name>
    <dbReference type="NCBI Taxonomy" id="2528407"/>
    <lineage>
        <taxon>Eukaryota</taxon>
        <taxon>Fungi</taxon>
        <taxon>Dikarya</taxon>
        <taxon>Ascomycota</taxon>
        <taxon>Pezizomycotina</taxon>
        <taxon>Orbiliomycetes</taxon>
        <taxon>Orbiliales</taxon>
        <taxon>Orbiliaceae</taxon>
        <taxon>Orbilia</taxon>
    </lineage>
</organism>
<gene>
    <name evidence="1" type="ORF">TWF694_003423</name>
</gene>
<keyword evidence="2" id="KW-1185">Reference proteome</keyword>
<sequence length="52" mass="6138">MAMSARAPNDLKNKRVRQQMHAILDLKDRYGAWHYYKDVYFGESIKISPQVP</sequence>
<dbReference type="EMBL" id="JAVHJO010000013">
    <property type="protein sequence ID" value="KAK6530049.1"/>
    <property type="molecule type" value="Genomic_DNA"/>
</dbReference>
<evidence type="ECO:0000313" key="1">
    <source>
        <dbReference type="EMBL" id="KAK6530049.1"/>
    </source>
</evidence>